<dbReference type="Pfam" id="PF24877">
    <property type="entry name" value="ILV_EDD_C"/>
    <property type="match status" value="1"/>
</dbReference>
<protein>
    <submittedName>
        <fullName evidence="6">Dihydroxyacid dehydratase/phosphogluconate dehydratase</fullName>
    </submittedName>
</protein>
<dbReference type="AlphaFoldDB" id="A0A1G5I8Z9"/>
<dbReference type="Gene3D" id="3.50.30.80">
    <property type="entry name" value="IlvD/EDD C-terminal domain-like"/>
    <property type="match status" value="1"/>
</dbReference>
<accession>A0A1G5I8Z9</accession>
<evidence type="ECO:0000256" key="2">
    <source>
        <dbReference type="ARBA" id="ARBA00023239"/>
    </source>
</evidence>
<evidence type="ECO:0000259" key="5">
    <source>
        <dbReference type="Pfam" id="PF24877"/>
    </source>
</evidence>
<gene>
    <name evidence="6" type="ORF">SAMN05216233_11883</name>
</gene>
<dbReference type="OrthoDB" id="9807077at2"/>
<keyword evidence="7" id="KW-1185">Reference proteome</keyword>
<dbReference type="Pfam" id="PF00920">
    <property type="entry name" value="ILVD_EDD_N"/>
    <property type="match status" value="2"/>
</dbReference>
<keyword evidence="3" id="KW-0175">Coiled coil</keyword>
<dbReference type="Proteomes" id="UP000198870">
    <property type="component" value="Unassembled WGS sequence"/>
</dbReference>
<feature type="domain" description="Dihydroxy-acid/6-phosphogluconate dehydratase C-terminal" evidence="5">
    <location>
        <begin position="569"/>
        <end position="657"/>
    </location>
</feature>
<dbReference type="SUPFAM" id="SSF143975">
    <property type="entry name" value="IlvD/EDD N-terminal domain-like"/>
    <property type="match status" value="2"/>
</dbReference>
<dbReference type="STRING" id="419481.SAMN05216233_11883"/>
<dbReference type="InterPro" id="IPR037237">
    <property type="entry name" value="IlvD/EDD_N"/>
</dbReference>
<dbReference type="PANTHER" id="PTHR43661:SF3">
    <property type="entry name" value="D-XYLONATE DEHYDRATASE YAGF-RELATED"/>
    <property type="match status" value="1"/>
</dbReference>
<evidence type="ECO:0000256" key="1">
    <source>
        <dbReference type="ARBA" id="ARBA00006486"/>
    </source>
</evidence>
<evidence type="ECO:0000313" key="7">
    <source>
        <dbReference type="Proteomes" id="UP000198870"/>
    </source>
</evidence>
<reference evidence="6 7" key="1">
    <citation type="submission" date="2016-10" db="EMBL/GenBank/DDBJ databases">
        <authorList>
            <person name="de Groot N.N."/>
        </authorList>
    </citation>
    <scope>NUCLEOTIDE SEQUENCE [LARGE SCALE GENOMIC DNA]</scope>
    <source>
        <strain evidence="6 7">AA1</strain>
    </source>
</reference>
<evidence type="ECO:0000313" key="6">
    <source>
        <dbReference type="EMBL" id="SCY72626.1"/>
    </source>
</evidence>
<feature type="domain" description="Dihydroxy-acid/6-phosphogluconate dehydratase N-terminal" evidence="4">
    <location>
        <begin position="76"/>
        <end position="179"/>
    </location>
</feature>
<dbReference type="InterPro" id="IPR042096">
    <property type="entry name" value="Dihydro-acid_dehy_C"/>
</dbReference>
<dbReference type="SUPFAM" id="SSF52016">
    <property type="entry name" value="LeuD/IlvD-like"/>
    <property type="match status" value="1"/>
</dbReference>
<evidence type="ECO:0000259" key="4">
    <source>
        <dbReference type="Pfam" id="PF00920"/>
    </source>
</evidence>
<dbReference type="GO" id="GO:0016836">
    <property type="term" value="F:hydro-lyase activity"/>
    <property type="evidence" value="ECO:0007669"/>
    <property type="project" value="TreeGrafter"/>
</dbReference>
<comment type="similarity">
    <text evidence="1">Belongs to the IlvD/Edd family.</text>
</comment>
<organism evidence="6 7">
    <name type="scientific">Desulfoluna spongiiphila</name>
    <dbReference type="NCBI Taxonomy" id="419481"/>
    <lineage>
        <taxon>Bacteria</taxon>
        <taxon>Pseudomonadati</taxon>
        <taxon>Thermodesulfobacteriota</taxon>
        <taxon>Desulfobacteria</taxon>
        <taxon>Desulfobacterales</taxon>
        <taxon>Desulfolunaceae</taxon>
        <taxon>Desulfoluna</taxon>
    </lineage>
</organism>
<dbReference type="InterPro" id="IPR000581">
    <property type="entry name" value="ILV_EDD_N"/>
</dbReference>
<feature type="coiled-coil region" evidence="3">
    <location>
        <begin position="662"/>
        <end position="689"/>
    </location>
</feature>
<dbReference type="EMBL" id="FMUX01000018">
    <property type="protein sequence ID" value="SCY72626.1"/>
    <property type="molecule type" value="Genomic_DNA"/>
</dbReference>
<sequence length="724" mass="78839">MTPSERTRAIRDEFAHLVIAEEKNPYRDCIQGLANEPICVLALLKEAAELLAADRQERTLSLVTLDEIVLRLVENRPRVAIIAGSMDHPAHLLDREHALRAAVRIWENGGVPFLFGIPVICDGTAQNNIGQSYSLASRNQTAAMVNVNFEGHSYHAAWVISGCDKTPSGILSGLAAADVARKAEGRGAAPVWALMAPSHVLRGGSIPREASSRLAALADKAIREGHAELGRDIKENMRYILQCSSDEAFFGHLRRAVAFGLTTEAEARDLSNRLACATCHEKGGVCAFNGTGNSSRTLVCALGFTPRELELLTDAPAQEVIDGAMDGFFRCFNKPEYRVTEVLGRNFANAVRIHNTTGSSTNILLHLPAVMRHAGYDATIFDYERIQKETPVPELFAHSLTEGRDTWELALQFHKGAHRGMESLFKALGALQVPMDLDAPTMAGMTWGQRMADMEAPVSEDLGEKAIIRETPVRDMSGTLVLRGNFMSSAVVKVAGLTDDQRARFNKKYFVVRFYENEHLCNADIANPDLPALLDAMPVMTDAFVRRLADANGTPSPGGALESGLFFALVIAGQGPKAYGMPEMFAPSQNMRHHATLERSAILITDGRYSGVTKGPCIGHVSPEAFDGGGIGALQDGDILCLDLDTGRLDLMDGEAFIKGEAVREDREIAALREDMVTARRQRMETRQLEIAATSLMERTSTAEKGVVPEAVDRRATRRLPGQG</sequence>
<dbReference type="PANTHER" id="PTHR43661">
    <property type="entry name" value="D-XYLONATE DEHYDRATASE"/>
    <property type="match status" value="1"/>
</dbReference>
<dbReference type="GO" id="GO:0005829">
    <property type="term" value="C:cytosol"/>
    <property type="evidence" value="ECO:0007669"/>
    <property type="project" value="TreeGrafter"/>
</dbReference>
<feature type="domain" description="Dihydroxy-acid/6-phosphogluconate dehydratase N-terminal" evidence="4">
    <location>
        <begin position="272"/>
        <end position="392"/>
    </location>
</feature>
<dbReference type="InterPro" id="IPR056740">
    <property type="entry name" value="ILV_EDD_C"/>
</dbReference>
<name>A0A1G5I8Z9_9BACT</name>
<proteinExistence type="inferred from homology"/>
<evidence type="ECO:0000256" key="3">
    <source>
        <dbReference type="SAM" id="Coils"/>
    </source>
</evidence>
<dbReference type="RefSeq" id="WP_092213512.1">
    <property type="nucleotide sequence ID" value="NZ_FMUX01000018.1"/>
</dbReference>
<keyword evidence="2" id="KW-0456">Lyase</keyword>